<evidence type="ECO:0000313" key="4">
    <source>
        <dbReference type="EMBL" id="VWX38788.1"/>
    </source>
</evidence>
<dbReference type="InterPro" id="IPR011010">
    <property type="entry name" value="DNA_brk_join_enz"/>
</dbReference>
<name>A0A653IIM4_9BACL</name>
<dbReference type="SUPFAM" id="SSF56349">
    <property type="entry name" value="DNA breaking-rejoining enzymes"/>
    <property type="match status" value="1"/>
</dbReference>
<dbReference type="InterPro" id="IPR010998">
    <property type="entry name" value="Integrase_recombinase_N"/>
</dbReference>
<dbReference type="EMBL" id="CABWKQ010000059">
    <property type="protein sequence ID" value="VWX38788.1"/>
    <property type="molecule type" value="Genomic_DNA"/>
</dbReference>
<evidence type="ECO:0000313" key="5">
    <source>
        <dbReference type="Proteomes" id="UP000439752"/>
    </source>
</evidence>
<dbReference type="Pfam" id="PF24624">
    <property type="entry name" value="Int_N"/>
    <property type="match status" value="1"/>
</dbReference>
<organism evidence="4 5">
    <name type="scientific">Exiguobacterium oxidotolerans</name>
    <dbReference type="NCBI Taxonomy" id="223958"/>
    <lineage>
        <taxon>Bacteria</taxon>
        <taxon>Bacillati</taxon>
        <taxon>Bacillota</taxon>
        <taxon>Bacilli</taxon>
        <taxon>Bacillales</taxon>
        <taxon>Bacillales Family XII. Incertae Sedis</taxon>
        <taxon>Exiguobacterium</taxon>
    </lineage>
</organism>
<evidence type="ECO:0000259" key="3">
    <source>
        <dbReference type="PROSITE" id="PS51900"/>
    </source>
</evidence>
<dbReference type="InterPro" id="IPR044068">
    <property type="entry name" value="CB"/>
</dbReference>
<dbReference type="GO" id="GO:0003677">
    <property type="term" value="F:DNA binding"/>
    <property type="evidence" value="ECO:0007669"/>
    <property type="project" value="UniProtKB-UniRule"/>
</dbReference>
<accession>A0A653IIM4</accession>
<proteinExistence type="predicted"/>
<keyword evidence="1 2" id="KW-0238">DNA-binding</keyword>
<protein>
    <recommendedName>
        <fullName evidence="3">Core-binding (CB) domain-containing protein</fullName>
    </recommendedName>
</protein>
<dbReference type="PROSITE" id="PS51900">
    <property type="entry name" value="CB"/>
    <property type="match status" value="1"/>
</dbReference>
<dbReference type="Proteomes" id="UP000439752">
    <property type="component" value="Unassembled WGS sequence"/>
</dbReference>
<feature type="domain" description="Core-binding (CB)" evidence="3">
    <location>
        <begin position="50"/>
        <end position="132"/>
    </location>
</feature>
<gene>
    <name evidence="4" type="ORF">EXIGUO9Y_90009</name>
</gene>
<dbReference type="Gene3D" id="1.10.150.130">
    <property type="match status" value="1"/>
</dbReference>
<keyword evidence="5" id="KW-1185">Reference proteome</keyword>
<dbReference type="AlphaFoldDB" id="A0A653IIM4"/>
<evidence type="ECO:0000256" key="1">
    <source>
        <dbReference type="ARBA" id="ARBA00023125"/>
    </source>
</evidence>
<dbReference type="InterPro" id="IPR057084">
    <property type="entry name" value="Int_N"/>
</dbReference>
<reference evidence="4 5" key="1">
    <citation type="submission" date="2019-10" db="EMBL/GenBank/DDBJ databases">
        <authorList>
            <person name="Karimi E."/>
        </authorList>
    </citation>
    <scope>NUCLEOTIDE SEQUENCE [LARGE SCALE GENOMIC DNA]</scope>
    <source>
        <strain evidence="4">Exiguobacterium sp. 9Y</strain>
    </source>
</reference>
<evidence type="ECO:0000256" key="2">
    <source>
        <dbReference type="PROSITE-ProRule" id="PRU01248"/>
    </source>
</evidence>
<sequence length="158" mass="18378">MGPPLARYRRVWKTNSSLLLEQTETGSRVLDLGTSFCTTDGSIRKIIKTRTMDELFVIWMEDHVRLTKATTTYHSYQSILNRIPKWFMQLKVDRVEPTHAQRLLANWHREGLKALTINSRRAIFVGMFSWAIRMNNYKGTNPFSAVAKLNEGLKEMET</sequence>